<protein>
    <submittedName>
        <fullName evidence="1">Uncharacterized protein</fullName>
    </submittedName>
</protein>
<organism evidence="1 2">
    <name type="scientific">Durusdinium trenchii</name>
    <dbReference type="NCBI Taxonomy" id="1381693"/>
    <lineage>
        <taxon>Eukaryota</taxon>
        <taxon>Sar</taxon>
        <taxon>Alveolata</taxon>
        <taxon>Dinophyceae</taxon>
        <taxon>Suessiales</taxon>
        <taxon>Symbiodiniaceae</taxon>
        <taxon>Durusdinium</taxon>
    </lineage>
</organism>
<evidence type="ECO:0000313" key="1">
    <source>
        <dbReference type="EMBL" id="CAK9032934.1"/>
    </source>
</evidence>
<reference evidence="1 2" key="1">
    <citation type="submission" date="2024-02" db="EMBL/GenBank/DDBJ databases">
        <authorList>
            <person name="Chen Y."/>
            <person name="Shah S."/>
            <person name="Dougan E. K."/>
            <person name="Thang M."/>
            <person name="Chan C."/>
        </authorList>
    </citation>
    <scope>NUCLEOTIDE SEQUENCE [LARGE SCALE GENOMIC DNA]</scope>
</reference>
<dbReference type="EMBL" id="CAXAMM010014110">
    <property type="protein sequence ID" value="CAK9032934.1"/>
    <property type="molecule type" value="Genomic_DNA"/>
</dbReference>
<comment type="caution">
    <text evidence="1">The sequence shown here is derived from an EMBL/GenBank/DDBJ whole genome shotgun (WGS) entry which is preliminary data.</text>
</comment>
<sequence>MAAKRQDGALKKDHGTATEIMFEFRKDLSGSDRTQLWAAGSGATVGSAGKSSDTTLNRRGEVKELDQHQLVQRAFALHIEAQTNAVQQHADATAKAAQSAARTGCDGKGRAARVEAQAYVVFDLETPATALSSRNLE</sequence>
<keyword evidence="2" id="KW-1185">Reference proteome</keyword>
<name>A0ABP0L3Y5_9DINO</name>
<feature type="non-terminal residue" evidence="1">
    <location>
        <position position="137"/>
    </location>
</feature>
<gene>
    <name evidence="1" type="ORF">SCF082_LOCUS20270</name>
</gene>
<evidence type="ECO:0000313" key="2">
    <source>
        <dbReference type="Proteomes" id="UP001642464"/>
    </source>
</evidence>
<accession>A0ABP0L3Y5</accession>
<proteinExistence type="predicted"/>
<dbReference type="Proteomes" id="UP001642464">
    <property type="component" value="Unassembled WGS sequence"/>
</dbReference>